<dbReference type="InterPro" id="IPR004800">
    <property type="entry name" value="KdsD/KpsF-type"/>
</dbReference>
<feature type="region of interest" description="Disordered" evidence="5">
    <location>
        <begin position="1"/>
        <end position="44"/>
    </location>
</feature>
<dbReference type="PANTHER" id="PTHR42745">
    <property type="match status" value="1"/>
</dbReference>
<evidence type="ECO:0000256" key="2">
    <source>
        <dbReference type="ARBA" id="ARBA00022737"/>
    </source>
</evidence>
<evidence type="ECO:0000256" key="4">
    <source>
        <dbReference type="PROSITE-ProRule" id="PRU00703"/>
    </source>
</evidence>
<accession>A0A5C5YAG1</accession>
<comment type="caution">
    <text evidence="8">The sequence shown here is derived from an EMBL/GenBank/DDBJ whole genome shotgun (WGS) entry which is preliminary data.</text>
</comment>
<dbReference type="Proteomes" id="UP000317238">
    <property type="component" value="Unassembled WGS sequence"/>
</dbReference>
<keyword evidence="3 4" id="KW-0129">CBS domain</keyword>
<dbReference type="PROSITE" id="PS51464">
    <property type="entry name" value="SIS"/>
    <property type="match status" value="1"/>
</dbReference>
<dbReference type="Gene3D" id="3.10.580.10">
    <property type="entry name" value="CBS-domain"/>
    <property type="match status" value="1"/>
</dbReference>
<evidence type="ECO:0000313" key="9">
    <source>
        <dbReference type="Proteomes" id="UP000317238"/>
    </source>
</evidence>
<dbReference type="SUPFAM" id="SSF53697">
    <property type="entry name" value="SIS domain"/>
    <property type="match status" value="1"/>
</dbReference>
<feature type="domain" description="SIS" evidence="7">
    <location>
        <begin position="79"/>
        <end position="222"/>
    </location>
</feature>
<keyword evidence="2" id="KW-0677">Repeat</keyword>
<organism evidence="8 9">
    <name type="scientific">Crateriforma conspicua</name>
    <dbReference type="NCBI Taxonomy" id="2527996"/>
    <lineage>
        <taxon>Bacteria</taxon>
        <taxon>Pseudomonadati</taxon>
        <taxon>Planctomycetota</taxon>
        <taxon>Planctomycetia</taxon>
        <taxon>Planctomycetales</taxon>
        <taxon>Planctomycetaceae</taxon>
        <taxon>Crateriforma</taxon>
    </lineage>
</organism>
<evidence type="ECO:0000259" key="7">
    <source>
        <dbReference type="PROSITE" id="PS51464"/>
    </source>
</evidence>
<sequence length="385" mass="40649">MNAMPAPKPRPSGLDDASASAPVAPAADPRSIDPRLGDTIDVPPETPLERLRCLRDTVLAESDALRRTAQTLSADAVRAAELTADCRGSVIVTGIGKAGWIGQKIAATLASVGTPAHFLHPSEAVHGDLGRVRKDDLVWAFSNSGRSEEVLAIAAHLRQYSHGLVAITADADNPLAAAADLVVTIGKHREACHNGLAPTCSTTAMLAVGDAIALLSSRIRRFTPQDFARFHPGGALGRKLTVVDDIMRDVAHCRIAPHDVPVRQAMVVAGLHGRRSGAVMLVDPADQTLSGIFTDSDLARLLESRREGELDRPVSELMTRCPTTIRSGSQLRDAIAILSQRRISELPVVDTTGRPIGLIDITDVVSLEGSGATPSPSSVKLTAHV</sequence>
<feature type="domain" description="CBS" evidence="6">
    <location>
        <begin position="318"/>
        <end position="375"/>
    </location>
</feature>
<dbReference type="Gene3D" id="3.40.50.10490">
    <property type="entry name" value="Glucose-6-phosphate isomerase like protein, domain 1"/>
    <property type="match status" value="1"/>
</dbReference>
<protein>
    <submittedName>
        <fullName evidence="8">Arabinose 5-phosphate isomerase KpsF</fullName>
        <ecNumber evidence="8">5.3.1.13</ecNumber>
    </submittedName>
</protein>
<dbReference type="AlphaFoldDB" id="A0A5C5YAG1"/>
<reference evidence="8 9" key="1">
    <citation type="submission" date="2019-02" db="EMBL/GenBank/DDBJ databases">
        <title>Deep-cultivation of Planctomycetes and their phenomic and genomic characterization uncovers novel biology.</title>
        <authorList>
            <person name="Wiegand S."/>
            <person name="Jogler M."/>
            <person name="Boedeker C."/>
            <person name="Pinto D."/>
            <person name="Vollmers J."/>
            <person name="Rivas-Marin E."/>
            <person name="Kohn T."/>
            <person name="Peeters S.H."/>
            <person name="Heuer A."/>
            <person name="Rast P."/>
            <person name="Oberbeckmann S."/>
            <person name="Bunk B."/>
            <person name="Jeske O."/>
            <person name="Meyerdierks A."/>
            <person name="Storesund J.E."/>
            <person name="Kallscheuer N."/>
            <person name="Luecker S."/>
            <person name="Lage O.M."/>
            <person name="Pohl T."/>
            <person name="Merkel B.J."/>
            <person name="Hornburger P."/>
            <person name="Mueller R.-W."/>
            <person name="Bruemmer F."/>
            <person name="Labrenz M."/>
            <person name="Spormann A.M."/>
            <person name="Op Den Camp H."/>
            <person name="Overmann J."/>
            <person name="Amann R."/>
            <person name="Jetten M.S.M."/>
            <person name="Mascher T."/>
            <person name="Medema M.H."/>
            <person name="Devos D.P."/>
            <person name="Kaster A.-K."/>
            <person name="Ovreas L."/>
            <person name="Rohde M."/>
            <person name="Galperin M.Y."/>
            <person name="Jogler C."/>
        </authorList>
    </citation>
    <scope>NUCLEOTIDE SEQUENCE [LARGE SCALE GENOMIC DNA]</scope>
    <source>
        <strain evidence="8 9">Pan14r</strain>
    </source>
</reference>
<evidence type="ECO:0000256" key="3">
    <source>
        <dbReference type="ARBA" id="ARBA00023122"/>
    </source>
</evidence>
<dbReference type="GO" id="GO:0097367">
    <property type="term" value="F:carbohydrate derivative binding"/>
    <property type="evidence" value="ECO:0007669"/>
    <property type="project" value="InterPro"/>
</dbReference>
<gene>
    <name evidence="8" type="primary">kpsF</name>
    <name evidence="8" type="ORF">Pan14r_41400</name>
</gene>
<dbReference type="GO" id="GO:0019146">
    <property type="term" value="F:arabinose-5-phosphate isomerase activity"/>
    <property type="evidence" value="ECO:0007669"/>
    <property type="project" value="UniProtKB-EC"/>
</dbReference>
<dbReference type="SMART" id="SM00116">
    <property type="entry name" value="CBS"/>
    <property type="match status" value="2"/>
</dbReference>
<dbReference type="PANTHER" id="PTHR42745:SF1">
    <property type="entry name" value="ARABINOSE 5-PHOSPHATE ISOMERASE KDSD"/>
    <property type="match status" value="1"/>
</dbReference>
<proteinExistence type="inferred from homology"/>
<evidence type="ECO:0000256" key="5">
    <source>
        <dbReference type="SAM" id="MobiDB-lite"/>
    </source>
</evidence>
<dbReference type="InterPro" id="IPR046348">
    <property type="entry name" value="SIS_dom_sf"/>
</dbReference>
<dbReference type="InterPro" id="IPR046342">
    <property type="entry name" value="CBS_dom_sf"/>
</dbReference>
<dbReference type="NCBIfam" id="TIGR00393">
    <property type="entry name" value="kpsF"/>
    <property type="match status" value="1"/>
</dbReference>
<evidence type="ECO:0000256" key="1">
    <source>
        <dbReference type="ARBA" id="ARBA00008165"/>
    </source>
</evidence>
<feature type="compositionally biased region" description="Pro residues" evidence="5">
    <location>
        <begin position="1"/>
        <end position="10"/>
    </location>
</feature>
<dbReference type="InterPro" id="IPR035474">
    <property type="entry name" value="SIS_Kpsf"/>
</dbReference>
<evidence type="ECO:0000259" key="6">
    <source>
        <dbReference type="PROSITE" id="PS51371"/>
    </source>
</evidence>
<evidence type="ECO:0000313" key="8">
    <source>
        <dbReference type="EMBL" id="TWT71823.1"/>
    </source>
</evidence>
<keyword evidence="8" id="KW-0413">Isomerase</keyword>
<dbReference type="Pfam" id="PF00571">
    <property type="entry name" value="CBS"/>
    <property type="match status" value="1"/>
</dbReference>
<dbReference type="Pfam" id="PF01380">
    <property type="entry name" value="SIS"/>
    <property type="match status" value="1"/>
</dbReference>
<dbReference type="InterPro" id="IPR000644">
    <property type="entry name" value="CBS_dom"/>
</dbReference>
<dbReference type="GO" id="GO:1901135">
    <property type="term" value="P:carbohydrate derivative metabolic process"/>
    <property type="evidence" value="ECO:0007669"/>
    <property type="project" value="InterPro"/>
</dbReference>
<feature type="compositionally biased region" description="Low complexity" evidence="5">
    <location>
        <begin position="15"/>
        <end position="29"/>
    </location>
</feature>
<keyword evidence="9" id="KW-1185">Reference proteome</keyword>
<dbReference type="InterPro" id="IPR050986">
    <property type="entry name" value="GutQ/KpsF_isomerases"/>
</dbReference>
<dbReference type="EC" id="5.3.1.13" evidence="8"/>
<comment type="similarity">
    <text evidence="1">Belongs to the SIS family. GutQ/KpsF subfamily.</text>
</comment>
<name>A0A5C5YAG1_9PLAN</name>
<dbReference type="CDD" id="cd05014">
    <property type="entry name" value="SIS_Kpsf"/>
    <property type="match status" value="1"/>
</dbReference>
<dbReference type="EMBL" id="SJPL01000001">
    <property type="protein sequence ID" value="TWT71823.1"/>
    <property type="molecule type" value="Genomic_DNA"/>
</dbReference>
<dbReference type="InterPro" id="IPR001347">
    <property type="entry name" value="SIS_dom"/>
</dbReference>
<dbReference type="GO" id="GO:0005975">
    <property type="term" value="P:carbohydrate metabolic process"/>
    <property type="evidence" value="ECO:0007669"/>
    <property type="project" value="InterPro"/>
</dbReference>
<dbReference type="PROSITE" id="PS51371">
    <property type="entry name" value="CBS"/>
    <property type="match status" value="1"/>
</dbReference>